<dbReference type="CDD" id="cd02966">
    <property type="entry name" value="TlpA_like_family"/>
    <property type="match status" value="1"/>
</dbReference>
<gene>
    <name evidence="5" type="ORF">LV89_03425</name>
</gene>
<sequence length="376" mass="42210">MNFSKLNVCIRKSLLLLIFLFIGNSIFATDVKTLEIGASAPDFSLRGTDGKTYNLNSFASANVLAIVFTCNHCPTAQAYEDRIIALANDYKAKGVTLIAVSPNDPKAIALDELGYSDMSDSFEEMKIRVKEKGYTFPYLYDGETQKMSRAYGPIATPHLFIFDKNRKLQYVGRLDGSEKIGSANAEDARNAFDALLAGNPVATPVTKTFGCSTKWSEKSEWAVKAPLEWAKEPVDMDLIDDKGIAELLANKTDKVRLINVWATWCGPCVTELPDFVNINRMYRRRDFEFITISADKPDKKNKAQELLKKMQASGKNFIYNSENKYKLIEAIDPKWQGALPYTLLIAPNGKILYRTQGSIVPQEMKRMIVEQVGRVY</sequence>
<dbReference type="Proteomes" id="UP000245489">
    <property type="component" value="Unassembled WGS sequence"/>
</dbReference>
<evidence type="ECO:0000256" key="1">
    <source>
        <dbReference type="ARBA" id="ARBA00004196"/>
    </source>
</evidence>
<dbReference type="RefSeq" id="WP_211321224.1">
    <property type="nucleotide sequence ID" value="NZ_QGGO01000020.1"/>
</dbReference>
<keyword evidence="6" id="KW-1185">Reference proteome</keyword>
<evidence type="ECO:0000256" key="2">
    <source>
        <dbReference type="ARBA" id="ARBA00022748"/>
    </source>
</evidence>
<dbReference type="AlphaFoldDB" id="A0A316EH98"/>
<dbReference type="EMBL" id="QGGO01000020">
    <property type="protein sequence ID" value="PWK22360.1"/>
    <property type="molecule type" value="Genomic_DNA"/>
</dbReference>
<dbReference type="InterPro" id="IPR047262">
    <property type="entry name" value="PRX-like1"/>
</dbReference>
<comment type="caution">
    <text evidence="5">The sequence shown here is derived from an EMBL/GenBank/DDBJ whole genome shotgun (WGS) entry which is preliminary data.</text>
</comment>
<dbReference type="PROSITE" id="PS51352">
    <property type="entry name" value="THIOREDOXIN_2"/>
    <property type="match status" value="2"/>
</dbReference>
<dbReference type="PROSITE" id="PS00194">
    <property type="entry name" value="THIOREDOXIN_1"/>
    <property type="match status" value="1"/>
</dbReference>
<evidence type="ECO:0000259" key="4">
    <source>
        <dbReference type="PROSITE" id="PS51352"/>
    </source>
</evidence>
<dbReference type="GO" id="GO:0016491">
    <property type="term" value="F:oxidoreductase activity"/>
    <property type="evidence" value="ECO:0007669"/>
    <property type="project" value="InterPro"/>
</dbReference>
<keyword evidence="3" id="KW-0676">Redox-active center</keyword>
<keyword evidence="2" id="KW-0201">Cytochrome c-type biogenesis</keyword>
<dbReference type="PANTHER" id="PTHR43640">
    <property type="entry name" value="OS07G0260300 PROTEIN"/>
    <property type="match status" value="1"/>
</dbReference>
<comment type="subcellular location">
    <subcellularLocation>
        <location evidence="1">Cell envelope</location>
    </subcellularLocation>
</comment>
<evidence type="ECO:0000313" key="5">
    <source>
        <dbReference type="EMBL" id="PWK22360.1"/>
    </source>
</evidence>
<dbReference type="Pfam" id="PF08534">
    <property type="entry name" value="Redoxin"/>
    <property type="match status" value="2"/>
</dbReference>
<protein>
    <submittedName>
        <fullName evidence="5">Peroxiredoxin</fullName>
    </submittedName>
</protein>
<dbReference type="InterPro" id="IPR013740">
    <property type="entry name" value="Redoxin"/>
</dbReference>
<dbReference type="CDD" id="cd02969">
    <property type="entry name" value="PRX_like1"/>
    <property type="match status" value="1"/>
</dbReference>
<dbReference type="SUPFAM" id="SSF52833">
    <property type="entry name" value="Thioredoxin-like"/>
    <property type="match status" value="2"/>
</dbReference>
<reference evidence="5 6" key="1">
    <citation type="submission" date="2018-05" db="EMBL/GenBank/DDBJ databases">
        <title>Genomic Encyclopedia of Archaeal and Bacterial Type Strains, Phase II (KMG-II): from individual species to whole genera.</title>
        <authorList>
            <person name="Goeker M."/>
        </authorList>
    </citation>
    <scope>NUCLEOTIDE SEQUENCE [LARGE SCALE GENOMIC DNA]</scope>
    <source>
        <strain evidence="5 6">DSM 22214</strain>
    </source>
</reference>
<dbReference type="Gene3D" id="3.40.30.10">
    <property type="entry name" value="Glutaredoxin"/>
    <property type="match status" value="2"/>
</dbReference>
<dbReference type="GO" id="GO:0030313">
    <property type="term" value="C:cell envelope"/>
    <property type="evidence" value="ECO:0007669"/>
    <property type="project" value="UniProtKB-SubCell"/>
</dbReference>
<dbReference type="InterPro" id="IPR013766">
    <property type="entry name" value="Thioredoxin_domain"/>
</dbReference>
<proteinExistence type="predicted"/>
<dbReference type="InterPro" id="IPR036249">
    <property type="entry name" value="Thioredoxin-like_sf"/>
</dbReference>
<dbReference type="InterPro" id="IPR017937">
    <property type="entry name" value="Thioredoxin_CS"/>
</dbReference>
<accession>A0A316EH98</accession>
<name>A0A316EH98_9BACT</name>
<evidence type="ECO:0000313" key="6">
    <source>
        <dbReference type="Proteomes" id="UP000245489"/>
    </source>
</evidence>
<dbReference type="PANTHER" id="PTHR43640:SF1">
    <property type="entry name" value="THIOREDOXIN-DEPENDENT PEROXIREDOXIN"/>
    <property type="match status" value="1"/>
</dbReference>
<organism evidence="5 6">
    <name type="scientific">Arcicella aurantiaca</name>
    <dbReference type="NCBI Taxonomy" id="591202"/>
    <lineage>
        <taxon>Bacteria</taxon>
        <taxon>Pseudomonadati</taxon>
        <taxon>Bacteroidota</taxon>
        <taxon>Cytophagia</taxon>
        <taxon>Cytophagales</taxon>
        <taxon>Flectobacillaceae</taxon>
        <taxon>Arcicella</taxon>
    </lineage>
</organism>
<dbReference type="GO" id="GO:0017004">
    <property type="term" value="P:cytochrome complex assembly"/>
    <property type="evidence" value="ECO:0007669"/>
    <property type="project" value="UniProtKB-KW"/>
</dbReference>
<feature type="domain" description="Thioredoxin" evidence="4">
    <location>
        <begin position="34"/>
        <end position="197"/>
    </location>
</feature>
<feature type="domain" description="Thioredoxin" evidence="4">
    <location>
        <begin position="219"/>
        <end position="373"/>
    </location>
</feature>
<evidence type="ECO:0000256" key="3">
    <source>
        <dbReference type="ARBA" id="ARBA00023284"/>
    </source>
</evidence>